<evidence type="ECO:0000313" key="1">
    <source>
        <dbReference type="EMBL" id="KRH43506.1"/>
    </source>
</evidence>
<protein>
    <submittedName>
        <fullName evidence="1 2">Uncharacterized protein</fullName>
    </submittedName>
</protein>
<dbReference type="EMBL" id="CM000841">
    <property type="protein sequence ID" value="KRH43506.1"/>
    <property type="molecule type" value="Genomic_DNA"/>
</dbReference>
<dbReference type="EnsemblPlants" id="KRH43506">
    <property type="protein sequence ID" value="KRH43506"/>
    <property type="gene ID" value="GLYMA_08G154200"/>
</dbReference>
<dbReference type="AlphaFoldDB" id="A0A0R0IQW6"/>
<reference evidence="2" key="2">
    <citation type="submission" date="2018-02" db="UniProtKB">
        <authorList>
            <consortium name="EnsemblPlants"/>
        </authorList>
    </citation>
    <scope>IDENTIFICATION</scope>
    <source>
        <strain evidence="2">Williams 82</strain>
    </source>
</reference>
<proteinExistence type="predicted"/>
<evidence type="ECO:0000313" key="3">
    <source>
        <dbReference type="Proteomes" id="UP000008827"/>
    </source>
</evidence>
<name>A0A0R0IQW6_SOYBN</name>
<keyword evidence="3" id="KW-1185">Reference proteome</keyword>
<dbReference type="Gramene" id="KRH43506">
    <property type="protein sequence ID" value="KRH43506"/>
    <property type="gene ID" value="GLYMA_08G154200"/>
</dbReference>
<sequence>MVANTIKHPIQLQWNPNVLGTLVTHHYILSRGTSWKYIWAQICLTSQPYNSSLCIYISYVLIWRMHIFMDSWTHYPFRMMGIR</sequence>
<reference evidence="1" key="3">
    <citation type="submission" date="2018-07" db="EMBL/GenBank/DDBJ databases">
        <title>WGS assembly of Glycine max.</title>
        <authorList>
            <person name="Schmutz J."/>
            <person name="Cannon S."/>
            <person name="Schlueter J."/>
            <person name="Ma J."/>
            <person name="Mitros T."/>
            <person name="Nelson W."/>
            <person name="Hyten D."/>
            <person name="Song Q."/>
            <person name="Thelen J."/>
            <person name="Cheng J."/>
            <person name="Xu D."/>
            <person name="Hellsten U."/>
            <person name="May G."/>
            <person name="Yu Y."/>
            <person name="Sakurai T."/>
            <person name="Umezawa T."/>
            <person name="Bhattacharyya M."/>
            <person name="Sandhu D."/>
            <person name="Valliyodan B."/>
            <person name="Lindquist E."/>
            <person name="Peto M."/>
            <person name="Grant D."/>
            <person name="Shu S."/>
            <person name="Goodstein D."/>
            <person name="Barry K."/>
            <person name="Futrell-Griggs M."/>
            <person name="Abernathy B."/>
            <person name="Du J."/>
            <person name="Tian Z."/>
            <person name="Zhu L."/>
            <person name="Gill N."/>
            <person name="Joshi T."/>
            <person name="Libault M."/>
            <person name="Sethuraman A."/>
            <person name="Zhang X."/>
            <person name="Shinozaki K."/>
            <person name="Nguyen H."/>
            <person name="Wing R."/>
            <person name="Cregan P."/>
            <person name="Specht J."/>
            <person name="Grimwood J."/>
            <person name="Rokhsar D."/>
            <person name="Stacey G."/>
            <person name="Shoemaker R."/>
            <person name="Jackson S."/>
        </authorList>
    </citation>
    <scope>NUCLEOTIDE SEQUENCE</scope>
    <source>
        <tissue evidence="1">Callus</tissue>
    </source>
</reference>
<evidence type="ECO:0000313" key="2">
    <source>
        <dbReference type="EnsemblPlants" id="KRH43506"/>
    </source>
</evidence>
<reference evidence="1 2" key="1">
    <citation type="journal article" date="2010" name="Nature">
        <title>Genome sequence of the palaeopolyploid soybean.</title>
        <authorList>
            <person name="Schmutz J."/>
            <person name="Cannon S.B."/>
            <person name="Schlueter J."/>
            <person name="Ma J."/>
            <person name="Mitros T."/>
            <person name="Nelson W."/>
            <person name="Hyten D.L."/>
            <person name="Song Q."/>
            <person name="Thelen J.J."/>
            <person name="Cheng J."/>
            <person name="Xu D."/>
            <person name="Hellsten U."/>
            <person name="May G.D."/>
            <person name="Yu Y."/>
            <person name="Sakurai T."/>
            <person name="Umezawa T."/>
            <person name="Bhattacharyya M.K."/>
            <person name="Sandhu D."/>
            <person name="Valliyodan B."/>
            <person name="Lindquist E."/>
            <person name="Peto M."/>
            <person name="Grant D."/>
            <person name="Shu S."/>
            <person name="Goodstein D."/>
            <person name="Barry K."/>
            <person name="Futrell-Griggs M."/>
            <person name="Abernathy B."/>
            <person name="Du J."/>
            <person name="Tian Z."/>
            <person name="Zhu L."/>
            <person name="Gill N."/>
            <person name="Joshi T."/>
            <person name="Libault M."/>
            <person name="Sethuraman A."/>
            <person name="Zhang X.-C."/>
            <person name="Shinozaki K."/>
            <person name="Nguyen H.T."/>
            <person name="Wing R.A."/>
            <person name="Cregan P."/>
            <person name="Specht J."/>
            <person name="Grimwood J."/>
            <person name="Rokhsar D."/>
            <person name="Stacey G."/>
            <person name="Shoemaker R.C."/>
            <person name="Jackson S.A."/>
        </authorList>
    </citation>
    <scope>NUCLEOTIDE SEQUENCE</scope>
    <source>
        <strain evidence="2">cv. Williams 82</strain>
        <tissue evidence="1">Callus</tissue>
    </source>
</reference>
<dbReference type="Proteomes" id="UP000008827">
    <property type="component" value="Chromosome 8"/>
</dbReference>
<organism evidence="1">
    <name type="scientific">Glycine max</name>
    <name type="common">Soybean</name>
    <name type="synonym">Glycine hispida</name>
    <dbReference type="NCBI Taxonomy" id="3847"/>
    <lineage>
        <taxon>Eukaryota</taxon>
        <taxon>Viridiplantae</taxon>
        <taxon>Streptophyta</taxon>
        <taxon>Embryophyta</taxon>
        <taxon>Tracheophyta</taxon>
        <taxon>Spermatophyta</taxon>
        <taxon>Magnoliopsida</taxon>
        <taxon>eudicotyledons</taxon>
        <taxon>Gunneridae</taxon>
        <taxon>Pentapetalae</taxon>
        <taxon>rosids</taxon>
        <taxon>fabids</taxon>
        <taxon>Fabales</taxon>
        <taxon>Fabaceae</taxon>
        <taxon>Papilionoideae</taxon>
        <taxon>50 kb inversion clade</taxon>
        <taxon>NPAAA clade</taxon>
        <taxon>indigoferoid/millettioid clade</taxon>
        <taxon>Phaseoleae</taxon>
        <taxon>Glycine</taxon>
        <taxon>Glycine subgen. Soja</taxon>
    </lineage>
</organism>
<accession>A0A0R0IQW6</accession>
<dbReference type="InParanoid" id="A0A0R0IQW6"/>
<gene>
    <name evidence="1" type="ORF">GLYMA_08G154200</name>
</gene>